<dbReference type="EMBL" id="JBHLTR010000097">
    <property type="protein sequence ID" value="MFC0561982.1"/>
    <property type="molecule type" value="Genomic_DNA"/>
</dbReference>
<evidence type="ECO:0000259" key="1">
    <source>
        <dbReference type="Pfam" id="PF00535"/>
    </source>
</evidence>
<comment type="caution">
    <text evidence="2">The sequence shown here is derived from an EMBL/GenBank/DDBJ whole genome shotgun (WGS) entry which is preliminary data.</text>
</comment>
<name>A0ABV6NNZ4_9BACI</name>
<dbReference type="Proteomes" id="UP001589833">
    <property type="component" value="Unassembled WGS sequence"/>
</dbReference>
<gene>
    <name evidence="2" type="ORF">ACFFH4_24225</name>
</gene>
<reference evidence="2 3" key="1">
    <citation type="submission" date="2024-09" db="EMBL/GenBank/DDBJ databases">
        <authorList>
            <person name="Sun Q."/>
            <person name="Mori K."/>
        </authorList>
    </citation>
    <scope>NUCLEOTIDE SEQUENCE [LARGE SCALE GENOMIC DNA]</scope>
    <source>
        <strain evidence="2 3">NCAIM B.02301</strain>
    </source>
</reference>
<protein>
    <submittedName>
        <fullName evidence="2">Glycosyltransferase family 2 protein</fullName>
    </submittedName>
</protein>
<dbReference type="InterPro" id="IPR050834">
    <property type="entry name" value="Glycosyltransf_2"/>
</dbReference>
<dbReference type="PANTHER" id="PTHR43685">
    <property type="entry name" value="GLYCOSYLTRANSFERASE"/>
    <property type="match status" value="1"/>
</dbReference>
<dbReference type="RefSeq" id="WP_273847762.1">
    <property type="nucleotide sequence ID" value="NZ_JAQQWT010000034.1"/>
</dbReference>
<dbReference type="CDD" id="cd00761">
    <property type="entry name" value="Glyco_tranf_GTA_type"/>
    <property type="match status" value="1"/>
</dbReference>
<evidence type="ECO:0000313" key="2">
    <source>
        <dbReference type="EMBL" id="MFC0561982.1"/>
    </source>
</evidence>
<dbReference type="Pfam" id="PF00535">
    <property type="entry name" value="Glycos_transf_2"/>
    <property type="match status" value="1"/>
</dbReference>
<proteinExistence type="predicted"/>
<dbReference type="InterPro" id="IPR029044">
    <property type="entry name" value="Nucleotide-diphossugar_trans"/>
</dbReference>
<dbReference type="PANTHER" id="PTHR43685:SF2">
    <property type="entry name" value="GLYCOSYLTRANSFERASE 2-LIKE DOMAIN-CONTAINING PROTEIN"/>
    <property type="match status" value="1"/>
</dbReference>
<keyword evidence="3" id="KW-1185">Reference proteome</keyword>
<dbReference type="SUPFAM" id="SSF53448">
    <property type="entry name" value="Nucleotide-diphospho-sugar transferases"/>
    <property type="match status" value="1"/>
</dbReference>
<evidence type="ECO:0000313" key="3">
    <source>
        <dbReference type="Proteomes" id="UP001589833"/>
    </source>
</evidence>
<dbReference type="InterPro" id="IPR001173">
    <property type="entry name" value="Glyco_trans_2-like"/>
</dbReference>
<accession>A0ABV6NNZ4</accession>
<feature type="domain" description="Glycosyltransferase 2-like" evidence="1">
    <location>
        <begin position="4"/>
        <end position="140"/>
    </location>
</feature>
<dbReference type="Gene3D" id="3.90.550.10">
    <property type="entry name" value="Spore Coat Polysaccharide Biosynthesis Protein SpsA, Chain A"/>
    <property type="match status" value="1"/>
</dbReference>
<organism evidence="2 3">
    <name type="scientific">Halalkalibacter alkalisediminis</name>
    <dbReference type="NCBI Taxonomy" id="935616"/>
    <lineage>
        <taxon>Bacteria</taxon>
        <taxon>Bacillati</taxon>
        <taxon>Bacillota</taxon>
        <taxon>Bacilli</taxon>
        <taxon>Bacillales</taxon>
        <taxon>Bacillaceae</taxon>
        <taxon>Halalkalibacter</taxon>
    </lineage>
</organism>
<sequence length="231" mass="27676">MKVSCILTSYNRPKGVREAIASVQRQTYSNWELIIVDDNSNELTKRVLKKLINKDSRLKLIESNVKDKDRHKTVRYSTCINLALSHISGDLVTYLTDDDIYYPQRFEKMVKIFERNPHIYVLYGRQCVVHIQNGKIRRKRLRPLVGVTKHPMSRVDHNSFMHRRSCLNQVKVWDDDPSFWRNADAMFFRKLVKFWYFHPLNFITDEHRIHSKGIQAKMRRNKKPWEEKDAE</sequence>